<feature type="compositionally biased region" description="Polar residues" evidence="1">
    <location>
        <begin position="60"/>
        <end position="73"/>
    </location>
</feature>
<accession>A0A426X6G4</accession>
<dbReference type="EMBL" id="AMZH03025655">
    <property type="protein sequence ID" value="RRT35057.1"/>
    <property type="molecule type" value="Genomic_DNA"/>
</dbReference>
<feature type="compositionally biased region" description="Basic and acidic residues" evidence="1">
    <location>
        <begin position="88"/>
        <end position="108"/>
    </location>
</feature>
<evidence type="ECO:0000313" key="2">
    <source>
        <dbReference type="EMBL" id="RRT35057.1"/>
    </source>
</evidence>
<reference evidence="2 3" key="1">
    <citation type="journal article" date="2014" name="Agronomy (Basel)">
        <title>A Draft Genome Sequence for Ensete ventricosum, the Drought-Tolerant Tree Against Hunger.</title>
        <authorList>
            <person name="Harrison J."/>
            <person name="Moore K.A."/>
            <person name="Paszkiewicz K."/>
            <person name="Jones T."/>
            <person name="Grant M."/>
            <person name="Ambacheew D."/>
            <person name="Muzemil S."/>
            <person name="Studholme D.J."/>
        </authorList>
    </citation>
    <scope>NUCLEOTIDE SEQUENCE [LARGE SCALE GENOMIC DNA]</scope>
</reference>
<dbReference type="Proteomes" id="UP000287651">
    <property type="component" value="Unassembled WGS sequence"/>
</dbReference>
<gene>
    <name evidence="2" type="ORF">B296_00058018</name>
</gene>
<comment type="caution">
    <text evidence="2">The sequence shown here is derived from an EMBL/GenBank/DDBJ whole genome shotgun (WGS) entry which is preliminary data.</text>
</comment>
<evidence type="ECO:0000256" key="1">
    <source>
        <dbReference type="SAM" id="MobiDB-lite"/>
    </source>
</evidence>
<proteinExistence type="predicted"/>
<name>A0A426X6G4_ENSVE</name>
<protein>
    <submittedName>
        <fullName evidence="2">Uncharacterized protein</fullName>
    </submittedName>
</protein>
<sequence>MHTTVTHRGIKNLEDDREESSVQDSVAAIGTKYNDRSRVPIQLLTTEGEKKNKKRAAASLLTTTQWESRTPSTREMPIIKKTAKRNVTRKDDGGSKKPRGEKIDEWTREGEKGDVEIEKAIGLMRGLLKESGTPRAAAGVTDLTSTVDASSDG</sequence>
<evidence type="ECO:0000313" key="3">
    <source>
        <dbReference type="Proteomes" id="UP000287651"/>
    </source>
</evidence>
<dbReference type="AlphaFoldDB" id="A0A426X6G4"/>
<feature type="region of interest" description="Disordered" evidence="1">
    <location>
        <begin position="131"/>
        <end position="153"/>
    </location>
</feature>
<feature type="compositionally biased region" description="Polar residues" evidence="1">
    <location>
        <begin position="142"/>
        <end position="153"/>
    </location>
</feature>
<organism evidence="2 3">
    <name type="scientific">Ensete ventricosum</name>
    <name type="common">Abyssinian banana</name>
    <name type="synonym">Musa ensete</name>
    <dbReference type="NCBI Taxonomy" id="4639"/>
    <lineage>
        <taxon>Eukaryota</taxon>
        <taxon>Viridiplantae</taxon>
        <taxon>Streptophyta</taxon>
        <taxon>Embryophyta</taxon>
        <taxon>Tracheophyta</taxon>
        <taxon>Spermatophyta</taxon>
        <taxon>Magnoliopsida</taxon>
        <taxon>Liliopsida</taxon>
        <taxon>Zingiberales</taxon>
        <taxon>Musaceae</taxon>
        <taxon>Ensete</taxon>
    </lineage>
</organism>
<feature type="region of interest" description="Disordered" evidence="1">
    <location>
        <begin position="1"/>
        <end position="25"/>
    </location>
</feature>
<feature type="region of interest" description="Disordered" evidence="1">
    <location>
        <begin position="49"/>
        <end position="108"/>
    </location>
</feature>